<feature type="repeat" description="ANK" evidence="1">
    <location>
        <begin position="112"/>
        <end position="144"/>
    </location>
</feature>
<reference evidence="2" key="1">
    <citation type="submission" date="2022-10" db="EMBL/GenBank/DDBJ databases">
        <authorList>
            <person name="Chen Y."/>
            <person name="Dougan E. K."/>
            <person name="Chan C."/>
            <person name="Rhodes N."/>
            <person name="Thang M."/>
        </authorList>
    </citation>
    <scope>NUCLEOTIDE SEQUENCE</scope>
</reference>
<dbReference type="Gene3D" id="1.25.40.20">
    <property type="entry name" value="Ankyrin repeat-containing domain"/>
    <property type="match status" value="1"/>
</dbReference>
<dbReference type="Pfam" id="PF13857">
    <property type="entry name" value="Ank_5"/>
    <property type="match status" value="1"/>
</dbReference>
<comment type="caution">
    <text evidence="2">The sequence shown here is derived from an EMBL/GenBank/DDBJ whole genome shotgun (WGS) entry which is preliminary data.</text>
</comment>
<organism evidence="2">
    <name type="scientific">Cladocopium goreaui</name>
    <dbReference type="NCBI Taxonomy" id="2562237"/>
    <lineage>
        <taxon>Eukaryota</taxon>
        <taxon>Sar</taxon>
        <taxon>Alveolata</taxon>
        <taxon>Dinophyceae</taxon>
        <taxon>Suessiales</taxon>
        <taxon>Symbiodiniaceae</taxon>
        <taxon>Cladocopium</taxon>
    </lineage>
</organism>
<evidence type="ECO:0000313" key="2">
    <source>
        <dbReference type="EMBL" id="CAI3982413.1"/>
    </source>
</evidence>
<accession>A0A9P1FNB4</accession>
<evidence type="ECO:0000313" key="3">
    <source>
        <dbReference type="EMBL" id="CAL4769725.1"/>
    </source>
</evidence>
<dbReference type="InterPro" id="IPR002110">
    <property type="entry name" value="Ankyrin_rpt"/>
</dbReference>
<protein>
    <submittedName>
        <fullName evidence="2">Uncharacterized protein</fullName>
    </submittedName>
</protein>
<proteinExistence type="predicted"/>
<dbReference type="OrthoDB" id="1854502at2759"/>
<gene>
    <name evidence="2" type="ORF">C1SCF055_LOCUS10110</name>
</gene>
<evidence type="ECO:0000256" key="1">
    <source>
        <dbReference type="PROSITE-ProRule" id="PRU00023"/>
    </source>
</evidence>
<sequence>MPFSQGSAIHAIVQVQPMGPQVLDLNVPAPPSLDGHIDMTLLEFPEVEEIPEETPAVQQKQEFRRKQREVKLYKFFKPHVVTASNVNAPLDGPAKRFTFGSILSIFSCSSTEKLWPLHMAAKAEYLEIVRILLKMRADPMQKSSHGRTALQMVIAKDMARIKETARRPDNSQQIKMLLSASLTITPASLYSEAL</sequence>
<evidence type="ECO:0000313" key="4">
    <source>
        <dbReference type="Proteomes" id="UP001152797"/>
    </source>
</evidence>
<dbReference type="SUPFAM" id="SSF48403">
    <property type="entry name" value="Ankyrin repeat"/>
    <property type="match status" value="1"/>
</dbReference>
<dbReference type="EMBL" id="CAMXCT030000713">
    <property type="protein sequence ID" value="CAL4769725.1"/>
    <property type="molecule type" value="Genomic_DNA"/>
</dbReference>
<reference evidence="3 4" key="2">
    <citation type="submission" date="2024-05" db="EMBL/GenBank/DDBJ databases">
        <authorList>
            <person name="Chen Y."/>
            <person name="Shah S."/>
            <person name="Dougan E. K."/>
            <person name="Thang M."/>
            <person name="Chan C."/>
        </authorList>
    </citation>
    <scope>NUCLEOTIDE SEQUENCE [LARGE SCALE GENOMIC DNA]</scope>
</reference>
<dbReference type="EMBL" id="CAMXCT020000713">
    <property type="protein sequence ID" value="CAL1135788.1"/>
    <property type="molecule type" value="Genomic_DNA"/>
</dbReference>
<keyword evidence="4" id="KW-1185">Reference proteome</keyword>
<dbReference type="InterPro" id="IPR036770">
    <property type="entry name" value="Ankyrin_rpt-contain_sf"/>
</dbReference>
<dbReference type="AlphaFoldDB" id="A0A9P1FNB4"/>
<dbReference type="EMBL" id="CAMXCT010000713">
    <property type="protein sequence ID" value="CAI3982413.1"/>
    <property type="molecule type" value="Genomic_DNA"/>
</dbReference>
<keyword evidence="1" id="KW-0040">ANK repeat</keyword>
<name>A0A9P1FNB4_9DINO</name>
<dbReference type="PROSITE" id="PS50088">
    <property type="entry name" value="ANK_REPEAT"/>
    <property type="match status" value="1"/>
</dbReference>
<dbReference type="Proteomes" id="UP001152797">
    <property type="component" value="Unassembled WGS sequence"/>
</dbReference>